<gene>
    <name evidence="5" type="ORF">DS843_24830</name>
</gene>
<dbReference type="EC" id="2.7.13.3" evidence="2"/>
<feature type="transmembrane region" description="Helical" evidence="3">
    <location>
        <begin position="378"/>
        <end position="401"/>
    </location>
</feature>
<proteinExistence type="predicted"/>
<dbReference type="EMBL" id="QOKW01000027">
    <property type="protein sequence ID" value="KAA0677063.1"/>
    <property type="molecule type" value="Genomic_DNA"/>
</dbReference>
<dbReference type="Gene3D" id="1.10.287.130">
    <property type="match status" value="1"/>
</dbReference>
<dbReference type="OrthoDB" id="9796100at2"/>
<dbReference type="Proteomes" id="UP000480854">
    <property type="component" value="Unassembled WGS sequence"/>
</dbReference>
<dbReference type="InterPro" id="IPR004358">
    <property type="entry name" value="Sig_transdc_His_kin-like_C"/>
</dbReference>
<sequence length="657" mass="70590">MGWRQDLALFMAMRGRRSRPGGTERSRRVRCGPPRRLLCGLPKNMFLNHFANDYLRWMDATPTTHGQCRMRRTAEPEPPLPASDGHGTVRSLPIWKPRVPTKSYHRPLFLLVLAALLPLVVLSALLGGAWLREEQSAMEASAVAMADRLSALVDRELSAQMDALKVVAASPLLDGLAAGRELDAAAFFEYAERVQSALPLWTTIVLSDREGNRLVDAPFLVGGTPGTVLEMDSHRRVVDTGKPTVGAILRGPRDQHAFPIRVPVTRNGATVAVLSAVVMPEGFQSLLFGDSLPPGWIAAIVDAEGRMVARAGGDPGMIGQQASGSALRARRAAESGVYDGMSLEGLPTVVAFRMLPAHGWSVHFAMPRDAYLAPVRSALWLAVAGALISLTMAGAFLWLLVRELRLRRREEAAREESLRLEALGRMTGGVAHDVANLLTIVMSSIAVIRSRLNDPERVTRVLTETETAVARGQALMRQMAAFGRRSVYEPVPFLLQERKASLEALLARSAGSAVDTALIVPDDLWSIMADPDAMEVALLNLAVNARDAMPDGGTLTVTAENRTLSGRRGGETGLTGDFVALAVRDTGTGIPPEHLRRIFEPFFTTKPAGQGTGLGLSQVFGFARQSGGTVTVTSTVGAGTTVTLYLPRASEGASATD</sequence>
<keyword evidence="5" id="KW-0808">Transferase</keyword>
<feature type="domain" description="Histidine kinase" evidence="4">
    <location>
        <begin position="429"/>
        <end position="650"/>
    </location>
</feature>
<dbReference type="GO" id="GO:0004673">
    <property type="term" value="F:protein histidine kinase activity"/>
    <property type="evidence" value="ECO:0007669"/>
    <property type="project" value="UniProtKB-EC"/>
</dbReference>
<keyword evidence="5" id="KW-0418">Kinase</keyword>
<keyword evidence="6" id="KW-1185">Reference proteome</keyword>
<dbReference type="Gene3D" id="3.30.565.10">
    <property type="entry name" value="Histidine kinase-like ATPase, C-terminal domain"/>
    <property type="match status" value="1"/>
</dbReference>
<dbReference type="InterPro" id="IPR005467">
    <property type="entry name" value="His_kinase_dom"/>
</dbReference>
<keyword evidence="3" id="KW-1133">Transmembrane helix</keyword>
<dbReference type="PANTHER" id="PTHR43065:SF49">
    <property type="entry name" value="HISTIDINE KINASE"/>
    <property type="match status" value="1"/>
</dbReference>
<evidence type="ECO:0000256" key="1">
    <source>
        <dbReference type="ARBA" id="ARBA00000085"/>
    </source>
</evidence>
<organism evidence="5 6">
    <name type="scientific">Roseomonas genomospecies 6</name>
    <dbReference type="NCBI Taxonomy" id="214106"/>
    <lineage>
        <taxon>Bacteria</taxon>
        <taxon>Pseudomonadati</taxon>
        <taxon>Pseudomonadota</taxon>
        <taxon>Alphaproteobacteria</taxon>
        <taxon>Acetobacterales</taxon>
        <taxon>Roseomonadaceae</taxon>
        <taxon>Roseomonas</taxon>
    </lineage>
</organism>
<comment type="caution">
    <text evidence="5">The sequence shown here is derived from an EMBL/GenBank/DDBJ whole genome shotgun (WGS) entry which is preliminary data.</text>
</comment>
<evidence type="ECO:0000313" key="5">
    <source>
        <dbReference type="EMBL" id="KAA0677063.1"/>
    </source>
</evidence>
<feature type="transmembrane region" description="Helical" evidence="3">
    <location>
        <begin position="108"/>
        <end position="131"/>
    </location>
</feature>
<evidence type="ECO:0000313" key="6">
    <source>
        <dbReference type="Proteomes" id="UP000480854"/>
    </source>
</evidence>
<keyword evidence="3" id="KW-0472">Membrane</keyword>
<evidence type="ECO:0000256" key="3">
    <source>
        <dbReference type="SAM" id="Phobius"/>
    </source>
</evidence>
<evidence type="ECO:0000256" key="2">
    <source>
        <dbReference type="ARBA" id="ARBA00012438"/>
    </source>
</evidence>
<dbReference type="InterPro" id="IPR003594">
    <property type="entry name" value="HATPase_dom"/>
</dbReference>
<dbReference type="PRINTS" id="PR00344">
    <property type="entry name" value="BCTRLSENSOR"/>
</dbReference>
<dbReference type="AlphaFoldDB" id="A0A9W7KPU1"/>
<dbReference type="Pfam" id="PF02518">
    <property type="entry name" value="HATPase_c"/>
    <property type="match status" value="1"/>
</dbReference>
<accession>A0A9W7KPU1</accession>
<dbReference type="PANTHER" id="PTHR43065">
    <property type="entry name" value="SENSOR HISTIDINE KINASE"/>
    <property type="match status" value="1"/>
</dbReference>
<evidence type="ECO:0000259" key="4">
    <source>
        <dbReference type="PROSITE" id="PS50109"/>
    </source>
</evidence>
<dbReference type="PROSITE" id="PS50109">
    <property type="entry name" value="HIS_KIN"/>
    <property type="match status" value="1"/>
</dbReference>
<keyword evidence="3" id="KW-0812">Transmembrane</keyword>
<protein>
    <recommendedName>
        <fullName evidence="2">histidine kinase</fullName>
        <ecNumber evidence="2">2.7.13.3</ecNumber>
    </recommendedName>
</protein>
<dbReference type="SUPFAM" id="SSF55874">
    <property type="entry name" value="ATPase domain of HSP90 chaperone/DNA topoisomerase II/histidine kinase"/>
    <property type="match status" value="1"/>
</dbReference>
<comment type="catalytic activity">
    <reaction evidence="1">
        <text>ATP + protein L-histidine = ADP + protein N-phospho-L-histidine.</text>
        <dbReference type="EC" id="2.7.13.3"/>
    </reaction>
</comment>
<dbReference type="SMART" id="SM00387">
    <property type="entry name" value="HATPase_c"/>
    <property type="match status" value="1"/>
</dbReference>
<name>A0A9W7KPU1_9PROT</name>
<reference evidence="5 6" key="1">
    <citation type="submission" date="2018-07" db="EMBL/GenBank/DDBJ databases">
        <title>Genome sequence of Azospirillum sp. ATCC 49961.</title>
        <authorList>
            <person name="Sant'Anna F.H."/>
            <person name="Baldani J.I."/>
            <person name="Zilli J.E."/>
            <person name="Reis V.M."/>
            <person name="Hartmann A."/>
            <person name="Cruz L."/>
            <person name="de Souza E.M."/>
            <person name="de Oliveira Pedrosa F."/>
            <person name="Passaglia L.M.P."/>
        </authorList>
    </citation>
    <scope>NUCLEOTIDE SEQUENCE [LARGE SCALE GENOMIC DNA]</scope>
    <source>
        <strain evidence="5 6">ATCC 49961</strain>
    </source>
</reference>
<dbReference type="CDD" id="cd12915">
    <property type="entry name" value="PDC2_DGC_like"/>
    <property type="match status" value="1"/>
</dbReference>
<dbReference type="InterPro" id="IPR036890">
    <property type="entry name" value="HATPase_C_sf"/>
</dbReference>